<feature type="domain" description="HD-GYP" evidence="1">
    <location>
        <begin position="111"/>
        <end position="300"/>
    </location>
</feature>
<reference evidence="2 3" key="1">
    <citation type="submission" date="2019-03" db="EMBL/GenBank/DDBJ databases">
        <title>Genomic Encyclopedia of Type Strains, Phase IV (KMG-IV): sequencing the most valuable type-strain genomes for metagenomic binning, comparative biology and taxonomic classification.</title>
        <authorList>
            <person name="Goeker M."/>
        </authorList>
    </citation>
    <scope>NUCLEOTIDE SEQUENCE [LARGE SCALE GENOMIC DNA]</scope>
    <source>
        <strain evidence="2 3">DSM 23344</strain>
    </source>
</reference>
<dbReference type="SUPFAM" id="SSF109604">
    <property type="entry name" value="HD-domain/PDEase-like"/>
    <property type="match status" value="1"/>
</dbReference>
<comment type="caution">
    <text evidence="2">The sequence shown here is derived from an EMBL/GenBank/DDBJ whole genome shotgun (WGS) entry which is preliminary data.</text>
</comment>
<dbReference type="AlphaFoldDB" id="A0A4V2SBH8"/>
<dbReference type="PROSITE" id="PS51832">
    <property type="entry name" value="HD_GYP"/>
    <property type="match status" value="1"/>
</dbReference>
<dbReference type="PANTHER" id="PTHR43155">
    <property type="entry name" value="CYCLIC DI-GMP PHOSPHODIESTERASE PA4108-RELATED"/>
    <property type="match status" value="1"/>
</dbReference>
<proteinExistence type="predicted"/>
<dbReference type="Proteomes" id="UP000294980">
    <property type="component" value="Unassembled WGS sequence"/>
</dbReference>
<dbReference type="GO" id="GO:0008081">
    <property type="term" value="F:phosphoric diester hydrolase activity"/>
    <property type="evidence" value="ECO:0007669"/>
    <property type="project" value="UniProtKB-ARBA"/>
</dbReference>
<dbReference type="Pfam" id="PF13487">
    <property type="entry name" value="HD_5"/>
    <property type="match status" value="1"/>
</dbReference>
<evidence type="ECO:0000313" key="2">
    <source>
        <dbReference type="EMBL" id="TCO75390.1"/>
    </source>
</evidence>
<dbReference type="EMBL" id="SLWX01000009">
    <property type="protein sequence ID" value="TCO75390.1"/>
    <property type="molecule type" value="Genomic_DNA"/>
</dbReference>
<keyword evidence="3" id="KW-1185">Reference proteome</keyword>
<gene>
    <name evidence="2" type="ORF">EV688_109114</name>
</gene>
<evidence type="ECO:0000259" key="1">
    <source>
        <dbReference type="PROSITE" id="PS51832"/>
    </source>
</evidence>
<dbReference type="Gene3D" id="1.10.3210.10">
    <property type="entry name" value="Hypothetical protein af1432"/>
    <property type="match status" value="1"/>
</dbReference>
<name>A0A4V2SBH8_9GAMM</name>
<dbReference type="PANTHER" id="PTHR43155:SF2">
    <property type="entry name" value="CYCLIC DI-GMP PHOSPHODIESTERASE PA4108"/>
    <property type="match status" value="1"/>
</dbReference>
<dbReference type="InterPro" id="IPR003607">
    <property type="entry name" value="HD/PDEase_dom"/>
</dbReference>
<organism evidence="2 3">
    <name type="scientific">Chromatocurvus halotolerans</name>
    <dbReference type="NCBI Taxonomy" id="1132028"/>
    <lineage>
        <taxon>Bacteria</taxon>
        <taxon>Pseudomonadati</taxon>
        <taxon>Pseudomonadota</taxon>
        <taxon>Gammaproteobacteria</taxon>
        <taxon>Cellvibrionales</taxon>
        <taxon>Halieaceae</taxon>
        <taxon>Chromatocurvus</taxon>
    </lineage>
</organism>
<evidence type="ECO:0000313" key="3">
    <source>
        <dbReference type="Proteomes" id="UP000294980"/>
    </source>
</evidence>
<protein>
    <submittedName>
        <fullName evidence="2">HD domain-containing protein</fullName>
    </submittedName>
</protein>
<dbReference type="InterPro" id="IPR037522">
    <property type="entry name" value="HD_GYP_dom"/>
</dbReference>
<sequence length="418" mass="46756">MAVPCEDGVVEQYLKHVTEVGDRRAITATEDICSTSGVKLLAAGYQVNSSLLDKLLRHKLLKPIDHSCVVENAIDSAYLVSRARELLNEQKEFAALIEQETTGDFLHACFGHMQLPTAIRNKLTVLAEQAPRLIDHSLWCTMGSIFLGQKLDMNMVEERHLASAALLHDIGQLHIDHRILDPKERLDEALRRQVQTHPVIGGSIIDALDVYDKAVSRAVLEHHERADGSGYPGGLRGDQMSLAGRILSFIEFSLGIRQSAGARHLAIVIRTYAHQFDPVITRVFWEHFNVAEPLEKYPFDTRDIPALYARLSDILEGWEAVQEHASAQAWTLAERDFRAIRRAFSSVGLAPDLIEDLEASEPDSEAHLEACSVLREGLRQAREATDILSRAAQDDPDMRKDTVVLEWLENTTQALNAR</sequence>
<accession>A0A4V2SBH8</accession>
<dbReference type="CDD" id="cd00077">
    <property type="entry name" value="HDc"/>
    <property type="match status" value="1"/>
</dbReference>